<comment type="caution">
    <text evidence="2">The sequence shown here is derived from an EMBL/GenBank/DDBJ whole genome shotgun (WGS) entry which is preliminary data.</text>
</comment>
<organism evidence="2 3">
    <name type="scientific">Algoriphagus yeomjeoni</name>
    <dbReference type="NCBI Taxonomy" id="291403"/>
    <lineage>
        <taxon>Bacteria</taxon>
        <taxon>Pseudomonadati</taxon>
        <taxon>Bacteroidota</taxon>
        <taxon>Cytophagia</taxon>
        <taxon>Cytophagales</taxon>
        <taxon>Cyclobacteriaceae</taxon>
        <taxon>Algoriphagus</taxon>
    </lineage>
</organism>
<dbReference type="RefSeq" id="WP_111611336.1">
    <property type="nucleotide sequence ID" value="NZ_QLLK01000005.1"/>
</dbReference>
<dbReference type="EMBL" id="QLLK01000005">
    <property type="protein sequence ID" value="RAI89950.1"/>
    <property type="molecule type" value="Genomic_DNA"/>
</dbReference>
<name>A0A327PCG6_9BACT</name>
<sequence>MVKIEKIGVSSAAKIYGLTLGVLGFVIGIFYAIFLSAFSGLLGDSFPIAGAGGIGLIMVIVFPIMYGIIGFVVGALGAVIYNFVASKIGGLEIQLSKDDKIPMM</sequence>
<accession>A0A327PCG6</accession>
<feature type="transmembrane region" description="Helical" evidence="1">
    <location>
        <begin position="12"/>
        <end position="34"/>
    </location>
</feature>
<keyword evidence="1" id="KW-0812">Transmembrane</keyword>
<dbReference type="Proteomes" id="UP000249610">
    <property type="component" value="Unassembled WGS sequence"/>
</dbReference>
<reference evidence="2 3" key="1">
    <citation type="submission" date="2018-06" db="EMBL/GenBank/DDBJ databases">
        <title>Genomic Encyclopedia of Archaeal and Bacterial Type Strains, Phase II (KMG-II): from individual species to whole genera.</title>
        <authorList>
            <person name="Goeker M."/>
        </authorList>
    </citation>
    <scope>NUCLEOTIDE SEQUENCE [LARGE SCALE GENOMIC DNA]</scope>
    <source>
        <strain evidence="2 3">DSM 23446</strain>
    </source>
</reference>
<protein>
    <recommendedName>
        <fullName evidence="4">DUF3566 domain-containing protein</fullName>
    </recommendedName>
</protein>
<evidence type="ECO:0000313" key="2">
    <source>
        <dbReference type="EMBL" id="RAI89950.1"/>
    </source>
</evidence>
<keyword evidence="1" id="KW-1133">Transmembrane helix</keyword>
<evidence type="ECO:0008006" key="4">
    <source>
        <dbReference type="Google" id="ProtNLM"/>
    </source>
</evidence>
<dbReference type="AlphaFoldDB" id="A0A327PCG6"/>
<evidence type="ECO:0000313" key="3">
    <source>
        <dbReference type="Proteomes" id="UP000249610"/>
    </source>
</evidence>
<dbReference type="OrthoDB" id="965189at2"/>
<evidence type="ECO:0000256" key="1">
    <source>
        <dbReference type="SAM" id="Phobius"/>
    </source>
</evidence>
<keyword evidence="1" id="KW-0472">Membrane</keyword>
<feature type="transmembrane region" description="Helical" evidence="1">
    <location>
        <begin position="54"/>
        <end position="84"/>
    </location>
</feature>
<keyword evidence="3" id="KW-1185">Reference proteome</keyword>
<gene>
    <name evidence="2" type="ORF">LV83_01951</name>
</gene>
<proteinExistence type="predicted"/>